<evidence type="ECO:0000256" key="1">
    <source>
        <dbReference type="SAM" id="MobiDB-lite"/>
    </source>
</evidence>
<organism evidence="2 3">
    <name type="scientific">Cinara cedri</name>
    <dbReference type="NCBI Taxonomy" id="506608"/>
    <lineage>
        <taxon>Eukaryota</taxon>
        <taxon>Metazoa</taxon>
        <taxon>Ecdysozoa</taxon>
        <taxon>Arthropoda</taxon>
        <taxon>Hexapoda</taxon>
        <taxon>Insecta</taxon>
        <taxon>Pterygota</taxon>
        <taxon>Neoptera</taxon>
        <taxon>Paraneoptera</taxon>
        <taxon>Hemiptera</taxon>
        <taxon>Sternorrhyncha</taxon>
        <taxon>Aphidomorpha</taxon>
        <taxon>Aphidoidea</taxon>
        <taxon>Aphididae</taxon>
        <taxon>Lachninae</taxon>
        <taxon>Cinara</taxon>
    </lineage>
</organism>
<feature type="region of interest" description="Disordered" evidence="1">
    <location>
        <begin position="46"/>
        <end position="69"/>
    </location>
</feature>
<sequence length="81" mass="9125">MDKIRHGHDGDGSIRKNENKCQTLVCKGLSACGVVGPQGLCGLPDARPLDHPKGPDHDPDFGQMNREFRDNIRSRHYEEWD</sequence>
<dbReference type="AlphaFoldDB" id="A0A5E4MP77"/>
<dbReference type="OrthoDB" id="6617367at2759"/>
<protein>
    <submittedName>
        <fullName evidence="2">Uncharacterized protein</fullName>
    </submittedName>
</protein>
<evidence type="ECO:0000313" key="2">
    <source>
        <dbReference type="EMBL" id="VVC34091.1"/>
    </source>
</evidence>
<reference evidence="2 3" key="1">
    <citation type="submission" date="2019-08" db="EMBL/GenBank/DDBJ databases">
        <authorList>
            <person name="Alioto T."/>
            <person name="Alioto T."/>
            <person name="Gomez Garrido J."/>
        </authorList>
    </citation>
    <scope>NUCLEOTIDE SEQUENCE [LARGE SCALE GENOMIC DNA]</scope>
</reference>
<evidence type="ECO:0000313" key="3">
    <source>
        <dbReference type="Proteomes" id="UP000325440"/>
    </source>
</evidence>
<gene>
    <name evidence="2" type="ORF">CINCED_3A019311</name>
</gene>
<keyword evidence="3" id="KW-1185">Reference proteome</keyword>
<accession>A0A5E4MP77</accession>
<name>A0A5E4MP77_9HEMI</name>
<dbReference type="Proteomes" id="UP000325440">
    <property type="component" value="Unassembled WGS sequence"/>
</dbReference>
<proteinExistence type="predicted"/>
<dbReference type="EMBL" id="CABPRJ010000983">
    <property type="protein sequence ID" value="VVC34091.1"/>
    <property type="molecule type" value="Genomic_DNA"/>
</dbReference>
<feature type="compositionally biased region" description="Basic and acidic residues" evidence="1">
    <location>
        <begin position="47"/>
        <end position="69"/>
    </location>
</feature>